<gene>
    <name evidence="1" type="ORF">F5148DRAFT_1370933</name>
</gene>
<sequence>MITTLQRRANSGFHADQRIAEDSLLLIGWEQGFGSRDLGAGIWDHGPPLGQGLVGHDKERSQNGHVLWQNIRPELDMYVENMSWILQCKAPWLAWNGRKRIPGKVIGLLRFGTCQCYLSWMGTFVELRFGDRASGIEVVFIGETLSESDRRNDRPLLAIGDGKYHKKYGKLERWQTGTFNTASRLYKLEVVLTSSKKRWVDDV</sequence>
<proteinExistence type="predicted"/>
<accession>A0ACC0TUS2</accession>
<dbReference type="EMBL" id="JAGFNK010000465">
    <property type="protein sequence ID" value="KAI9449914.1"/>
    <property type="molecule type" value="Genomic_DNA"/>
</dbReference>
<keyword evidence="2" id="KW-1185">Reference proteome</keyword>
<evidence type="ECO:0000313" key="2">
    <source>
        <dbReference type="Proteomes" id="UP001207468"/>
    </source>
</evidence>
<name>A0ACC0TUS2_9AGAM</name>
<protein>
    <submittedName>
        <fullName evidence="1">Uncharacterized protein</fullName>
    </submittedName>
</protein>
<organism evidence="1 2">
    <name type="scientific">Russula earlei</name>
    <dbReference type="NCBI Taxonomy" id="71964"/>
    <lineage>
        <taxon>Eukaryota</taxon>
        <taxon>Fungi</taxon>
        <taxon>Dikarya</taxon>
        <taxon>Basidiomycota</taxon>
        <taxon>Agaricomycotina</taxon>
        <taxon>Agaricomycetes</taxon>
        <taxon>Russulales</taxon>
        <taxon>Russulaceae</taxon>
        <taxon>Russula</taxon>
    </lineage>
</organism>
<evidence type="ECO:0000313" key="1">
    <source>
        <dbReference type="EMBL" id="KAI9449914.1"/>
    </source>
</evidence>
<reference evidence="1" key="1">
    <citation type="submission" date="2021-03" db="EMBL/GenBank/DDBJ databases">
        <title>Evolutionary priming and transition to the ectomycorrhizal habit in an iconic lineage of mushroom-forming fungi: is preadaptation a requirement?</title>
        <authorList>
            <consortium name="DOE Joint Genome Institute"/>
            <person name="Looney B.P."/>
            <person name="Miyauchi S."/>
            <person name="Morin E."/>
            <person name="Drula E."/>
            <person name="Courty P.E."/>
            <person name="Chicoki N."/>
            <person name="Fauchery L."/>
            <person name="Kohler A."/>
            <person name="Kuo A."/>
            <person name="LaButti K."/>
            <person name="Pangilinan J."/>
            <person name="Lipzen A."/>
            <person name="Riley R."/>
            <person name="Andreopoulos W."/>
            <person name="He G."/>
            <person name="Johnson J."/>
            <person name="Barry K.W."/>
            <person name="Grigoriev I.V."/>
            <person name="Nagy L."/>
            <person name="Hibbett D."/>
            <person name="Henrissat B."/>
            <person name="Matheny P.B."/>
            <person name="Labbe J."/>
            <person name="Martin A.F."/>
        </authorList>
    </citation>
    <scope>NUCLEOTIDE SEQUENCE</scope>
    <source>
        <strain evidence="1">BPL698</strain>
    </source>
</reference>
<dbReference type="Proteomes" id="UP001207468">
    <property type="component" value="Unassembled WGS sequence"/>
</dbReference>
<comment type="caution">
    <text evidence="1">The sequence shown here is derived from an EMBL/GenBank/DDBJ whole genome shotgun (WGS) entry which is preliminary data.</text>
</comment>